<feature type="domain" description="J" evidence="7">
    <location>
        <begin position="198"/>
        <end position="251"/>
    </location>
</feature>
<accession>A0A0C6FT46</accession>
<dbReference type="SMART" id="SM00271">
    <property type="entry name" value="DnaJ"/>
    <property type="match status" value="1"/>
</dbReference>
<dbReference type="KEGG" id="maqu:Maq22A_1p31880"/>
<evidence type="ECO:0000256" key="3">
    <source>
        <dbReference type="ARBA" id="ARBA00022989"/>
    </source>
</evidence>
<keyword evidence="2" id="KW-0812">Transmembrane</keyword>
<evidence type="ECO:0000256" key="6">
    <source>
        <dbReference type="SAM" id="MobiDB-lite"/>
    </source>
</evidence>
<dbReference type="Gene3D" id="1.10.287.110">
    <property type="entry name" value="DnaJ domain"/>
    <property type="match status" value="1"/>
</dbReference>
<evidence type="ECO:0000256" key="5">
    <source>
        <dbReference type="ARBA" id="ARBA00038105"/>
    </source>
</evidence>
<organism evidence="8 9">
    <name type="scientific">Methylobacterium aquaticum</name>
    <dbReference type="NCBI Taxonomy" id="270351"/>
    <lineage>
        <taxon>Bacteria</taxon>
        <taxon>Pseudomonadati</taxon>
        <taxon>Pseudomonadota</taxon>
        <taxon>Alphaproteobacteria</taxon>
        <taxon>Hyphomicrobiales</taxon>
        <taxon>Methylobacteriaceae</taxon>
        <taxon>Methylobacterium</taxon>
    </lineage>
</organism>
<dbReference type="CDD" id="cd06257">
    <property type="entry name" value="DnaJ"/>
    <property type="match status" value="1"/>
</dbReference>
<dbReference type="InterPro" id="IPR001623">
    <property type="entry name" value="DnaJ_domain"/>
</dbReference>
<gene>
    <name evidence="8" type="primary">cbpA</name>
    <name evidence="8" type="ORF">Maq22A_1p31880</name>
</gene>
<dbReference type="PANTHER" id="PTHR12763">
    <property type="match status" value="1"/>
</dbReference>
<sequence length="251" mass="26847">MIALGLGVMVLVGLWWLGRHYATANPSTIARVIRQAGGWLALAAAALLFLRGRFDMAGALGLGGAWLLGWRQGAALPFGLGRMGLGRMGLGRFGAAAPRADAVSRVRSAMLEMELDHASGAMRGTVLAGTLAGQALDGLAQPRLVALLSECRASDPEGARLLEAYLDRRFAGWRVDAQADRDPRPGGPAQPGPMSEEEAYQILGLQRGAPLEDVRRAHRTLMKRLHPDQGGSDYLAARVNAAKDFLLNRHR</sequence>
<name>A0A0C6FT46_9HYPH</name>
<dbReference type="PANTHER" id="PTHR12763:SF28">
    <property type="entry name" value="GEO10507P1-RELATED"/>
    <property type="match status" value="1"/>
</dbReference>
<dbReference type="Proteomes" id="UP000061432">
    <property type="component" value="Plasmid pMaq22A_1p"/>
</dbReference>
<evidence type="ECO:0000313" key="9">
    <source>
        <dbReference type="Proteomes" id="UP000061432"/>
    </source>
</evidence>
<keyword evidence="4" id="KW-0472">Membrane</keyword>
<dbReference type="Pfam" id="PF00226">
    <property type="entry name" value="DnaJ"/>
    <property type="match status" value="1"/>
</dbReference>
<evidence type="ECO:0000256" key="4">
    <source>
        <dbReference type="ARBA" id="ARBA00023136"/>
    </source>
</evidence>
<evidence type="ECO:0000313" key="8">
    <source>
        <dbReference type="EMBL" id="BAQ48699.1"/>
    </source>
</evidence>
<dbReference type="PROSITE" id="PS50076">
    <property type="entry name" value="DNAJ_2"/>
    <property type="match status" value="1"/>
</dbReference>
<comment type="subcellular location">
    <subcellularLocation>
        <location evidence="1">Membrane</location>
        <topology evidence="1">Single-pass membrane protein</topology>
    </subcellularLocation>
</comment>
<comment type="similarity">
    <text evidence="5">Belongs to the TIM14 family.</text>
</comment>
<dbReference type="AlphaFoldDB" id="A0A0C6FT46"/>
<keyword evidence="8" id="KW-0614">Plasmid</keyword>
<dbReference type="EMBL" id="AP014705">
    <property type="protein sequence ID" value="BAQ48699.1"/>
    <property type="molecule type" value="Genomic_DNA"/>
</dbReference>
<evidence type="ECO:0000256" key="1">
    <source>
        <dbReference type="ARBA" id="ARBA00004167"/>
    </source>
</evidence>
<dbReference type="SUPFAM" id="SSF46565">
    <property type="entry name" value="Chaperone J-domain"/>
    <property type="match status" value="1"/>
</dbReference>
<geneLocation type="plasmid" evidence="9">
    <name>pMaq22A_1p DNA</name>
</geneLocation>
<proteinExistence type="inferred from homology"/>
<feature type="region of interest" description="Disordered" evidence="6">
    <location>
        <begin position="176"/>
        <end position="195"/>
    </location>
</feature>
<keyword evidence="3" id="KW-1133">Transmembrane helix</keyword>
<reference evidence="9" key="2">
    <citation type="submission" date="2015-01" db="EMBL/GenBank/DDBJ databases">
        <title>Complete genome sequence of Methylobacterium aquaticum strain 22A.</title>
        <authorList>
            <person name="Tani A."/>
            <person name="Ogura Y."/>
            <person name="Hayashi T."/>
        </authorList>
    </citation>
    <scope>NUCLEOTIDE SEQUENCE [LARGE SCALE GENOMIC DNA]</scope>
    <source>
        <strain evidence="9">MA-22A</strain>
        <plasmid evidence="9">Plasmid pMaq22A_1p DNA</plasmid>
    </source>
</reference>
<protein>
    <submittedName>
        <fullName evidence="8">Molecular chaperone DnaJ</fullName>
    </submittedName>
</protein>
<evidence type="ECO:0000259" key="7">
    <source>
        <dbReference type="PROSITE" id="PS50076"/>
    </source>
</evidence>
<dbReference type="GO" id="GO:0016020">
    <property type="term" value="C:membrane"/>
    <property type="evidence" value="ECO:0007669"/>
    <property type="project" value="UniProtKB-SubCell"/>
</dbReference>
<reference evidence="8 9" key="1">
    <citation type="journal article" date="2015" name="Genome Announc.">
        <title>Complete Genome Sequence of Methylobacterium aquaticum Strain 22A, Isolated from Racomitrium japonicum Moss.</title>
        <authorList>
            <person name="Tani A."/>
            <person name="Ogura Y."/>
            <person name="Hayashi T."/>
            <person name="Kimbara K."/>
        </authorList>
    </citation>
    <scope>NUCLEOTIDE SEQUENCE [LARGE SCALE GENOMIC DNA]</scope>
    <source>
        <strain evidence="8 9">MA-22A</strain>
        <plasmid evidence="9">Plasmid pMaq22A_1p DNA</plasmid>
    </source>
</reference>
<dbReference type="InterPro" id="IPR036869">
    <property type="entry name" value="J_dom_sf"/>
</dbReference>
<evidence type="ECO:0000256" key="2">
    <source>
        <dbReference type="ARBA" id="ARBA00022692"/>
    </source>
</evidence>
<dbReference type="PATRIC" id="fig|270351.10.peg.5686"/>
<dbReference type="RefSeq" id="WP_197682215.1">
    <property type="nucleotide sequence ID" value="NZ_AP014705.1"/>
</dbReference>